<dbReference type="InterPro" id="IPR037294">
    <property type="entry name" value="ABC_BtuC-like"/>
</dbReference>
<evidence type="ECO:0000256" key="5">
    <source>
        <dbReference type="ARBA" id="ARBA00022692"/>
    </source>
</evidence>
<comment type="caution">
    <text evidence="9">The sequence shown here is derived from an EMBL/GenBank/DDBJ whole genome shotgun (WGS) entry which is preliminary data.</text>
</comment>
<reference evidence="9 10" key="1">
    <citation type="submission" date="2021-08" db="EMBL/GenBank/DDBJ databases">
        <title>Streptomyces sp. PTM05 isolated from lichen.</title>
        <authorList>
            <person name="Somphong A."/>
            <person name="Phongsopitanun W."/>
            <person name="Tanasupawat S."/>
        </authorList>
    </citation>
    <scope>NUCLEOTIDE SEQUENCE [LARGE SCALE GENOMIC DNA]</scope>
    <source>
        <strain evidence="9 10">Ptm05</strain>
    </source>
</reference>
<comment type="similarity">
    <text evidence="2">Belongs to the binding-protein-dependent transport system permease family. FecCD subfamily.</text>
</comment>
<keyword evidence="3" id="KW-0813">Transport</keyword>
<sequence length="359" mass="36378">MRDSAPAHATDAPVTRRPFRVLRIGDAVSVRIRVRSAVVCAALLTAVVAVGLYTLATGDYSIPVPDVVRALLGGGDQATHFVVDSLRAPRLVTGVLVGAALGASGAVFQSITRNPLGSPDVIGFGTGSACGAVAVIVLAHGDAPEVSAGALAGGLVTAAAVYLLALRRGAMQGFRLILVGIGVTGMLTAFDQWMLTRASINDAVTAQIWLTGSLNGRGWAQAVPLAIAVAVLLPCTALLSRQADLLEMGDDAARALGLRVERGRLALVVLAVALVAVATAAAGPVTFVALAAPQIARRMTKSPGVGVGPAAAMGALVVPVSDLAAQRLFPSELPVGVATGAVGGVYLAFLLARQWRDGR</sequence>
<dbReference type="SUPFAM" id="SSF81345">
    <property type="entry name" value="ABC transporter involved in vitamin B12 uptake, BtuC"/>
    <property type="match status" value="1"/>
</dbReference>
<organism evidence="9 10">
    <name type="scientific">Streptantibioticus parmotrematis</name>
    <dbReference type="NCBI Taxonomy" id="2873249"/>
    <lineage>
        <taxon>Bacteria</taxon>
        <taxon>Bacillati</taxon>
        <taxon>Actinomycetota</taxon>
        <taxon>Actinomycetes</taxon>
        <taxon>Kitasatosporales</taxon>
        <taxon>Streptomycetaceae</taxon>
        <taxon>Streptantibioticus</taxon>
    </lineage>
</organism>
<proteinExistence type="inferred from homology"/>
<feature type="transmembrane region" description="Helical" evidence="8">
    <location>
        <begin position="146"/>
        <end position="166"/>
    </location>
</feature>
<dbReference type="Proteomes" id="UP001198565">
    <property type="component" value="Unassembled WGS sequence"/>
</dbReference>
<keyword evidence="10" id="KW-1185">Reference proteome</keyword>
<keyword evidence="7 8" id="KW-0472">Membrane</keyword>
<keyword evidence="6 8" id="KW-1133">Transmembrane helix</keyword>
<evidence type="ECO:0000256" key="8">
    <source>
        <dbReference type="SAM" id="Phobius"/>
    </source>
</evidence>
<evidence type="ECO:0000256" key="2">
    <source>
        <dbReference type="ARBA" id="ARBA00007935"/>
    </source>
</evidence>
<keyword evidence="5 8" id="KW-0812">Transmembrane</keyword>
<protein>
    <submittedName>
        <fullName evidence="9">Iron chelate uptake ABC transporter family permease subunit</fullName>
    </submittedName>
</protein>
<dbReference type="InterPro" id="IPR000522">
    <property type="entry name" value="ABC_transptr_permease_BtuC"/>
</dbReference>
<dbReference type="CDD" id="cd06550">
    <property type="entry name" value="TM_ABC_iron-siderophores_like"/>
    <property type="match status" value="1"/>
</dbReference>
<evidence type="ECO:0000256" key="1">
    <source>
        <dbReference type="ARBA" id="ARBA00004651"/>
    </source>
</evidence>
<evidence type="ECO:0000256" key="3">
    <source>
        <dbReference type="ARBA" id="ARBA00022448"/>
    </source>
</evidence>
<dbReference type="EMBL" id="JAINVZ010000001">
    <property type="protein sequence ID" value="MBY8883350.1"/>
    <property type="molecule type" value="Genomic_DNA"/>
</dbReference>
<evidence type="ECO:0000256" key="7">
    <source>
        <dbReference type="ARBA" id="ARBA00023136"/>
    </source>
</evidence>
<dbReference type="Pfam" id="PF01032">
    <property type="entry name" value="FecCD"/>
    <property type="match status" value="1"/>
</dbReference>
<evidence type="ECO:0000256" key="4">
    <source>
        <dbReference type="ARBA" id="ARBA00022475"/>
    </source>
</evidence>
<feature type="transmembrane region" description="Helical" evidence="8">
    <location>
        <begin position="91"/>
        <end position="109"/>
    </location>
</feature>
<feature type="transmembrane region" description="Helical" evidence="8">
    <location>
        <begin position="265"/>
        <end position="292"/>
    </location>
</feature>
<feature type="transmembrane region" description="Helical" evidence="8">
    <location>
        <begin position="121"/>
        <end position="140"/>
    </location>
</feature>
<feature type="transmembrane region" description="Helical" evidence="8">
    <location>
        <begin position="219"/>
        <end position="239"/>
    </location>
</feature>
<gene>
    <name evidence="9" type="ORF">K7472_00630</name>
</gene>
<feature type="transmembrane region" description="Helical" evidence="8">
    <location>
        <begin position="333"/>
        <end position="352"/>
    </location>
</feature>
<dbReference type="PANTHER" id="PTHR30472">
    <property type="entry name" value="FERRIC ENTEROBACTIN TRANSPORT SYSTEM PERMEASE PROTEIN"/>
    <property type="match status" value="1"/>
</dbReference>
<accession>A0ABS7QLU4</accession>
<comment type="subcellular location">
    <subcellularLocation>
        <location evidence="1">Cell membrane</location>
        <topology evidence="1">Multi-pass membrane protein</topology>
    </subcellularLocation>
</comment>
<dbReference type="PANTHER" id="PTHR30472:SF24">
    <property type="entry name" value="FERRIC ENTEROBACTIN TRANSPORT SYSTEM PERMEASE PROTEIN FEPG"/>
    <property type="match status" value="1"/>
</dbReference>
<dbReference type="Gene3D" id="1.10.3470.10">
    <property type="entry name" value="ABC transporter involved in vitamin B12 uptake, BtuC"/>
    <property type="match status" value="1"/>
</dbReference>
<evidence type="ECO:0000313" key="10">
    <source>
        <dbReference type="Proteomes" id="UP001198565"/>
    </source>
</evidence>
<keyword evidence="4" id="KW-1003">Cell membrane</keyword>
<evidence type="ECO:0000313" key="9">
    <source>
        <dbReference type="EMBL" id="MBY8883350.1"/>
    </source>
</evidence>
<feature type="transmembrane region" description="Helical" evidence="8">
    <location>
        <begin position="37"/>
        <end position="56"/>
    </location>
</feature>
<feature type="transmembrane region" description="Helical" evidence="8">
    <location>
        <begin position="173"/>
        <end position="190"/>
    </location>
</feature>
<evidence type="ECO:0000256" key="6">
    <source>
        <dbReference type="ARBA" id="ARBA00022989"/>
    </source>
</evidence>
<name>A0ABS7QLU4_9ACTN</name>